<keyword evidence="3" id="KW-1185">Reference proteome</keyword>
<dbReference type="GO" id="GO:0006313">
    <property type="term" value="P:DNA transposition"/>
    <property type="evidence" value="ECO:0007669"/>
    <property type="project" value="InterPro"/>
</dbReference>
<proteinExistence type="predicted"/>
<dbReference type="EMBL" id="CP001110">
    <property type="protein sequence ID" value="ACF42833.1"/>
    <property type="molecule type" value="Genomic_DNA"/>
</dbReference>
<evidence type="ECO:0000313" key="2">
    <source>
        <dbReference type="EMBL" id="ACF42833.1"/>
    </source>
</evidence>
<reference evidence="2 3" key="1">
    <citation type="submission" date="2008-06" db="EMBL/GenBank/DDBJ databases">
        <title>Complete sequence of Pelodictyon phaeoclathratiforme BU-1.</title>
        <authorList>
            <consortium name="US DOE Joint Genome Institute"/>
            <person name="Lucas S."/>
            <person name="Copeland A."/>
            <person name="Lapidus A."/>
            <person name="Glavina del Rio T."/>
            <person name="Dalin E."/>
            <person name="Tice H."/>
            <person name="Bruce D."/>
            <person name="Goodwin L."/>
            <person name="Pitluck S."/>
            <person name="Schmutz J."/>
            <person name="Larimer F."/>
            <person name="Land M."/>
            <person name="Hauser L."/>
            <person name="Kyrpides N."/>
            <person name="Mikhailova N."/>
            <person name="Liu Z."/>
            <person name="Li T."/>
            <person name="Zhao F."/>
            <person name="Overmann J."/>
            <person name="Bryant D.A."/>
            <person name="Richardson P."/>
        </authorList>
    </citation>
    <scope>NUCLEOTIDE SEQUENCE [LARGE SCALE GENOMIC DNA]</scope>
    <source>
        <strain evidence="3">DSM 5477 / BU-1</strain>
    </source>
</reference>
<dbReference type="Gene3D" id="3.30.70.1290">
    <property type="entry name" value="Transposase IS200-like"/>
    <property type="match status" value="1"/>
</dbReference>
<dbReference type="GO" id="GO:0043565">
    <property type="term" value="F:sequence-specific DNA binding"/>
    <property type="evidence" value="ECO:0007669"/>
    <property type="project" value="TreeGrafter"/>
</dbReference>
<dbReference type="InterPro" id="IPR036515">
    <property type="entry name" value="Transposase_17_sf"/>
</dbReference>
<gene>
    <name evidence="2" type="ordered locus">Ppha_0508</name>
</gene>
<dbReference type="InterPro" id="IPR002686">
    <property type="entry name" value="Transposase_17"/>
</dbReference>
<organism evidence="2 3">
    <name type="scientific">Pelodictyon phaeoclathratiforme (strain DSM 5477 / BU-1)</name>
    <dbReference type="NCBI Taxonomy" id="324925"/>
    <lineage>
        <taxon>Bacteria</taxon>
        <taxon>Pseudomonadati</taxon>
        <taxon>Chlorobiota</taxon>
        <taxon>Chlorobiia</taxon>
        <taxon>Chlorobiales</taxon>
        <taxon>Chlorobiaceae</taxon>
        <taxon>Chlorobium/Pelodictyon group</taxon>
        <taxon>Pelodictyon</taxon>
    </lineage>
</organism>
<dbReference type="GO" id="GO:0004803">
    <property type="term" value="F:transposase activity"/>
    <property type="evidence" value="ECO:0007669"/>
    <property type="project" value="InterPro"/>
</dbReference>
<dbReference type="PANTHER" id="PTHR36966:SF1">
    <property type="entry name" value="REP-ASSOCIATED TYROSINE TRANSPOSASE"/>
    <property type="match status" value="1"/>
</dbReference>
<dbReference type="PANTHER" id="PTHR36966">
    <property type="entry name" value="REP-ASSOCIATED TYROSINE TRANSPOSASE"/>
    <property type="match status" value="1"/>
</dbReference>
<dbReference type="HOGENOM" id="CLU_101329_0_0_10"/>
<dbReference type="KEGG" id="pph:Ppha_0508"/>
<dbReference type="SUPFAM" id="SSF143422">
    <property type="entry name" value="Transposase IS200-like"/>
    <property type="match status" value="1"/>
</dbReference>
<feature type="domain" description="Transposase IS200-like" evidence="1">
    <location>
        <begin position="20"/>
        <end position="185"/>
    </location>
</feature>
<dbReference type="SMART" id="SM01321">
    <property type="entry name" value="Y1_Tnp"/>
    <property type="match status" value="1"/>
</dbReference>
<dbReference type="OrthoDB" id="9794403at2"/>
<protein>
    <recommendedName>
        <fullName evidence="1">Transposase IS200-like domain-containing protein</fullName>
    </recommendedName>
</protein>
<evidence type="ECO:0000313" key="3">
    <source>
        <dbReference type="Proteomes" id="UP000002724"/>
    </source>
</evidence>
<dbReference type="InterPro" id="IPR052715">
    <property type="entry name" value="RAYT_transposase"/>
</dbReference>
<accession>B4SCZ9</accession>
<sequence length="197" mass="22770">MYDPKIHHRHSIRLPGYDYSQACVCFVTICTQNRQMRFGNIVGGKMKLNDTGRIVQDIWHQIPVHFLAVTTDEFVVMPNHIHGIIITGSYGNSPETGAKICSGPKTERVVSLCPEALHSSNDGQWDKNRVPTVGQIIGYFKYQSTKKINEIRHHGIQRIWQRNYYEHIVRDESDLNRICKYIQNNPLKWGMDKLHGI</sequence>
<evidence type="ECO:0000259" key="1">
    <source>
        <dbReference type="SMART" id="SM01321"/>
    </source>
</evidence>
<name>B4SCZ9_PELPB</name>
<dbReference type="AlphaFoldDB" id="B4SCZ9"/>
<dbReference type="Proteomes" id="UP000002724">
    <property type="component" value="Chromosome"/>
</dbReference>
<dbReference type="eggNOG" id="COG1943">
    <property type="taxonomic scope" value="Bacteria"/>
</dbReference>